<dbReference type="AlphaFoldDB" id="A0AAD9YNX2"/>
<dbReference type="Proteomes" id="UP001281614">
    <property type="component" value="Unassembled WGS sequence"/>
</dbReference>
<evidence type="ECO:0000313" key="3">
    <source>
        <dbReference type="EMBL" id="KAK2772143.1"/>
    </source>
</evidence>
<feature type="domain" description="Heterokaryon incompatibility" evidence="2">
    <location>
        <begin position="145"/>
        <end position="294"/>
    </location>
</feature>
<feature type="region of interest" description="Disordered" evidence="1">
    <location>
        <begin position="73"/>
        <end position="102"/>
    </location>
</feature>
<sequence length="848" mass="95990">MSRWHSSSCADPRIVVEQQRPRCESCNSSPDIDGLVAAEASKPSPIPYLPPDEPPGEMHLWWPPCVPYVTAGPDGHPVPVQPPEELPRLHSSEGESPGETDRLHIYPQRLKEDEFRVMCLYAVEDVNDPIHISLDVYDDLRYHEYETVSYTWGGENGDIRLTQPVYIGPYWDILIQTHNCWEMLRHMRPWKGVRTIWVDATCINQVDMQERQGQVAKMGQTFEKASRLIIYLGPDLVPPTSTSAPHPRRHHLQELDNLAEKPQLPSASLGSSKQWTLSNVLEREYFRRLWIIQELVMSRNITLRIGDTEFIVDQSVSSDAAQASNLPWLTFITRKSIGDQSGNNLRAAVEFVDASRASDPRDKIFGVLGLIDSAEHPIAAAYLISFRHLVIGYYAYCLLTKKDIRIMLHASSLRSPEGMPSWAPPAHYDVSKSVHIIPGTGDLRLDWLYRPKDFEEAYKKHHCNVSGVGYEMVVFGESQCGDTRTCLKLACGWVHETQSSFETCWHSHAAIDSSTGAIHLTAMHLLSFGIFSTAEIEKKGKVYVHTLKAGTSTLFIYANESVINSADELDKLHLFVLCDNPDPDQAFGPDQHRRYPLDSISRLCILQQVNNDVKFRLLSASITACFHAPHTFTSPFYFHEDYNLIPVDIYRFGSNIFRAYDEGLSLPLPLARDDGPAGMSVREINGGFKGGNAWLNIQHLYMPFCRHIEHLRKLWTGLDGDPECRQYFPDVSMRSHIEYPSPRWAFPGVNNGFIFLKVFQSILDAERSGSSAGFFNIYLQAVREFSPKLFQWETRRSNTASSAAASAIKSILPPILVNLVIFSLGFDYWLTRKYGKSNTMVNDVIPTS</sequence>
<name>A0AAD9YNX2_COLKA</name>
<dbReference type="Pfam" id="PF06985">
    <property type="entry name" value="HET"/>
    <property type="match status" value="1"/>
</dbReference>
<organism evidence="3 4">
    <name type="scientific">Colletotrichum kahawae</name>
    <name type="common">Coffee berry disease fungus</name>
    <dbReference type="NCBI Taxonomy" id="34407"/>
    <lineage>
        <taxon>Eukaryota</taxon>
        <taxon>Fungi</taxon>
        <taxon>Dikarya</taxon>
        <taxon>Ascomycota</taxon>
        <taxon>Pezizomycotina</taxon>
        <taxon>Sordariomycetes</taxon>
        <taxon>Hypocreomycetidae</taxon>
        <taxon>Glomerellales</taxon>
        <taxon>Glomerellaceae</taxon>
        <taxon>Colletotrichum</taxon>
        <taxon>Colletotrichum gloeosporioides species complex</taxon>
    </lineage>
</organism>
<dbReference type="EMBL" id="VYYT01000071">
    <property type="protein sequence ID" value="KAK2772143.1"/>
    <property type="molecule type" value="Genomic_DNA"/>
</dbReference>
<proteinExistence type="predicted"/>
<feature type="compositionally biased region" description="Basic and acidic residues" evidence="1">
    <location>
        <begin position="85"/>
        <end position="102"/>
    </location>
</feature>
<protein>
    <submittedName>
        <fullName evidence="3">Heterokaryon incompatibility protein het-6-like protein</fullName>
    </submittedName>
</protein>
<dbReference type="InterPro" id="IPR052895">
    <property type="entry name" value="HetReg/Transcr_Mod"/>
</dbReference>
<comment type="caution">
    <text evidence="3">The sequence shown here is derived from an EMBL/GenBank/DDBJ whole genome shotgun (WGS) entry which is preliminary data.</text>
</comment>
<evidence type="ECO:0000256" key="1">
    <source>
        <dbReference type="SAM" id="MobiDB-lite"/>
    </source>
</evidence>
<dbReference type="PANTHER" id="PTHR24148:SF81">
    <property type="entry name" value="HETEROKARYON INCOMPATIBILITY DOMAIN-CONTAINING PROTEIN"/>
    <property type="match status" value="1"/>
</dbReference>
<keyword evidence="4" id="KW-1185">Reference proteome</keyword>
<evidence type="ECO:0000313" key="4">
    <source>
        <dbReference type="Proteomes" id="UP001281614"/>
    </source>
</evidence>
<evidence type="ECO:0000259" key="2">
    <source>
        <dbReference type="Pfam" id="PF06985"/>
    </source>
</evidence>
<dbReference type="InterPro" id="IPR010730">
    <property type="entry name" value="HET"/>
</dbReference>
<accession>A0AAD9YNX2</accession>
<gene>
    <name evidence="3" type="ORF">CKAH01_14048</name>
</gene>
<dbReference type="PANTHER" id="PTHR24148">
    <property type="entry name" value="ANKYRIN REPEAT DOMAIN-CONTAINING PROTEIN 39 HOMOLOG-RELATED"/>
    <property type="match status" value="1"/>
</dbReference>
<reference evidence="3" key="1">
    <citation type="submission" date="2023-02" db="EMBL/GenBank/DDBJ databases">
        <title>Colletotrichum kahawae CIFC_Que2 genome sequencing and assembly.</title>
        <authorList>
            <person name="Baroncelli R."/>
        </authorList>
    </citation>
    <scope>NUCLEOTIDE SEQUENCE</scope>
    <source>
        <strain evidence="3">CIFC_Que2</strain>
    </source>
</reference>